<dbReference type="AlphaFoldDB" id="A0A1W1YBT7"/>
<dbReference type="EMBL" id="FWXJ01000002">
    <property type="protein sequence ID" value="SMC33198.1"/>
    <property type="molecule type" value="Genomic_DNA"/>
</dbReference>
<evidence type="ECO:0008006" key="3">
    <source>
        <dbReference type="Google" id="ProtNLM"/>
    </source>
</evidence>
<dbReference type="STRING" id="1938817.SAMN06296008_102182"/>
<evidence type="ECO:0000313" key="1">
    <source>
        <dbReference type="EMBL" id="SMC33198.1"/>
    </source>
</evidence>
<name>A0A1W1YBT7_9BURK</name>
<keyword evidence="2" id="KW-1185">Reference proteome</keyword>
<dbReference type="Proteomes" id="UP000192708">
    <property type="component" value="Unassembled WGS sequence"/>
</dbReference>
<evidence type="ECO:0000313" key="2">
    <source>
        <dbReference type="Proteomes" id="UP000192708"/>
    </source>
</evidence>
<dbReference type="Gene3D" id="3.90.226.10">
    <property type="entry name" value="2-enoyl-CoA Hydratase, Chain A, domain 1"/>
    <property type="match status" value="1"/>
</dbReference>
<organism evidence="1 2">
    <name type="scientific">Polynucleobacter kasalickyi</name>
    <dbReference type="NCBI Taxonomy" id="1938817"/>
    <lineage>
        <taxon>Bacteria</taxon>
        <taxon>Pseudomonadati</taxon>
        <taxon>Pseudomonadota</taxon>
        <taxon>Betaproteobacteria</taxon>
        <taxon>Burkholderiales</taxon>
        <taxon>Burkholderiaceae</taxon>
        <taxon>Polynucleobacter</taxon>
    </lineage>
</organism>
<reference evidence="1 2" key="1">
    <citation type="submission" date="2017-04" db="EMBL/GenBank/DDBJ databases">
        <authorList>
            <person name="Afonso C.L."/>
            <person name="Miller P.J."/>
            <person name="Scott M.A."/>
            <person name="Spackman E."/>
            <person name="Goraichik I."/>
            <person name="Dimitrov K.M."/>
            <person name="Suarez D.L."/>
            <person name="Swayne D.E."/>
        </authorList>
    </citation>
    <scope>NUCLEOTIDE SEQUENCE [LARGE SCALE GENOMIC DNA]</scope>
    <source>
        <strain evidence="1 2">VK13</strain>
    </source>
</reference>
<dbReference type="SUPFAM" id="SSF52096">
    <property type="entry name" value="ClpP/crotonase"/>
    <property type="match status" value="1"/>
</dbReference>
<proteinExistence type="predicted"/>
<sequence length="201" mass="22854">MLTPKTILISIFQLAITVAYWPCFAMDLSTESRCFQDLEPKCQQMIIAVGIITKDTPKQFTDFSRQFPAGTYVLFSSKGGMLDSGLMIGKRIREAKFNTIIGNTEYSSADCLSACAYAFFGGVIRKLPPTAHLGLHHYYSKTQVLDLEQQQRINQSLIRYLEMMGIDPRLLEYANSAKSTNMTYVTERQAKEYKISERKED</sequence>
<protein>
    <recommendedName>
        <fullName evidence="3">Periplasmic protein-like protein</fullName>
    </recommendedName>
</protein>
<gene>
    <name evidence="1" type="ORF">SAMN06296008_102182</name>
</gene>
<accession>A0A1W1YBT7</accession>
<dbReference type="InterPro" id="IPR029045">
    <property type="entry name" value="ClpP/crotonase-like_dom_sf"/>
</dbReference>